<feature type="binding site" evidence="7">
    <location>
        <begin position="141"/>
        <end position="143"/>
    </location>
    <ligand>
        <name>substrate</name>
    </ligand>
</feature>
<dbReference type="PROSITE" id="PS01021">
    <property type="entry name" value="COPROGEN_OXIDASE"/>
    <property type="match status" value="1"/>
</dbReference>
<protein>
    <recommendedName>
        <fullName evidence="7">Oxygen-dependent coproporphyrinogen-III oxidase</fullName>
        <shortName evidence="7">CPO</shortName>
        <shortName evidence="7">Coprogen oxidase</shortName>
        <shortName evidence="7">Coproporphyrinogenase</shortName>
        <ecNumber evidence="7">1.3.3.3</ecNumber>
    </recommendedName>
</protein>
<evidence type="ECO:0000256" key="6">
    <source>
        <dbReference type="ARBA" id="ARBA00023244"/>
    </source>
</evidence>
<dbReference type="Pfam" id="PF01218">
    <property type="entry name" value="Coprogen_oxidas"/>
    <property type="match status" value="1"/>
</dbReference>
<dbReference type="InterPro" id="IPR018375">
    <property type="entry name" value="Coprogen_oxidase_CS"/>
</dbReference>
<dbReference type="HAMAP" id="MF_00333">
    <property type="entry name" value="Coprogen_oxidas"/>
    <property type="match status" value="1"/>
</dbReference>
<evidence type="ECO:0000256" key="4">
    <source>
        <dbReference type="ARBA" id="ARBA00023002"/>
    </source>
</evidence>
<feature type="region of interest" description="Disordered" evidence="8">
    <location>
        <begin position="45"/>
        <end position="81"/>
    </location>
</feature>
<reference evidence="9 10" key="1">
    <citation type="submission" date="2022-07" db="EMBL/GenBank/DDBJ databases">
        <authorList>
            <person name="Li W.-J."/>
            <person name="Deng Q.-Q."/>
        </authorList>
    </citation>
    <scope>NUCLEOTIDE SEQUENCE [LARGE SCALE GENOMIC DNA]</scope>
    <source>
        <strain evidence="9 10">SYSU M60028</strain>
    </source>
</reference>
<keyword evidence="4 7" id="KW-0560">Oxidoreductase</keyword>
<dbReference type="PRINTS" id="PR00073">
    <property type="entry name" value="COPRGNOXDASE"/>
</dbReference>
<comment type="subunit">
    <text evidence="3 7">Homodimer.</text>
</comment>
<keyword evidence="6 7" id="KW-0627">Porphyrin biosynthesis</keyword>
<keyword evidence="7" id="KW-0479">Metal-binding</keyword>
<organism evidence="9 10">
    <name type="scientific">Alsobacter ponti</name>
    <dbReference type="NCBI Taxonomy" id="2962936"/>
    <lineage>
        <taxon>Bacteria</taxon>
        <taxon>Pseudomonadati</taxon>
        <taxon>Pseudomonadota</taxon>
        <taxon>Alphaproteobacteria</taxon>
        <taxon>Hyphomicrobiales</taxon>
        <taxon>Alsobacteraceae</taxon>
        <taxon>Alsobacter</taxon>
    </lineage>
</organism>
<comment type="function">
    <text evidence="7">Involved in the heme biosynthesis. Catalyzes the aerobic oxidative decarboxylation of propionate groups of rings A and B of coproporphyrinogen-III to yield the vinyl groups in protoporphyrinogen-IX.</text>
</comment>
<dbReference type="PANTHER" id="PTHR10755">
    <property type="entry name" value="COPROPORPHYRINOGEN III OXIDASE, MITOCHONDRIAL"/>
    <property type="match status" value="1"/>
</dbReference>
<feature type="binding site" evidence="7">
    <location>
        <position position="139"/>
    </location>
    <ligand>
        <name>a divalent metal cation</name>
        <dbReference type="ChEBI" id="CHEBI:60240"/>
    </ligand>
</feature>
<comment type="subcellular location">
    <subcellularLocation>
        <location evidence="7">Cytoplasm</location>
    </subcellularLocation>
</comment>
<dbReference type="PANTHER" id="PTHR10755:SF0">
    <property type="entry name" value="OXYGEN-DEPENDENT COPROPORPHYRINOGEN-III OXIDASE, MITOCHONDRIAL"/>
    <property type="match status" value="1"/>
</dbReference>
<dbReference type="Proteomes" id="UP001205890">
    <property type="component" value="Unassembled WGS sequence"/>
</dbReference>
<dbReference type="RefSeq" id="WP_254737496.1">
    <property type="nucleotide sequence ID" value="NZ_JANCLU010000001.1"/>
</dbReference>
<evidence type="ECO:0000256" key="7">
    <source>
        <dbReference type="HAMAP-Rule" id="MF_00333"/>
    </source>
</evidence>
<comment type="cofactor">
    <cofactor evidence="7">
        <name>a divalent metal cation</name>
        <dbReference type="ChEBI" id="CHEBI:60240"/>
    </cofactor>
</comment>
<sequence>MPEKPISATPLPEAPVLDARKEQASAWFRALRDRICGSFEGIEQEARGPFDPEAGPAGRFERKAWERTDSTGAPGGGGQMSMMRGRVFEKVGVHVSTVHGEFAPEFRGQIPGASEDPRFWASGISLIAHPWNPNVPAVHMNTRFVVTTRAWFGGGADLTPVLDRRRTQDDPDTVAFHAALRGACEANAAVADHGRLKAWCDEYFFLKHRNEPRGVGGIFYDWLDSGDWNADFAFTRDLGDAFLSVYPRLVRANMATPWTTADREEQLVRRGRYVEFNLLYDRGTIFGLRTGGNVESILSSMPPRVRWP</sequence>
<evidence type="ECO:0000256" key="5">
    <source>
        <dbReference type="ARBA" id="ARBA00023133"/>
    </source>
</evidence>
<keyword evidence="5 7" id="KW-0350">Heme biosynthesis</keyword>
<feature type="binding site" evidence="7">
    <location>
        <position position="129"/>
    </location>
    <ligand>
        <name>a divalent metal cation</name>
        <dbReference type="ChEBI" id="CHEBI:60240"/>
    </ligand>
</feature>
<feature type="active site" description="Proton donor" evidence="7">
    <location>
        <position position="139"/>
    </location>
</feature>
<accession>A0ABT1L6K1</accession>
<feature type="region of interest" description="Important for dimerization" evidence="7">
    <location>
        <begin position="273"/>
        <end position="308"/>
    </location>
</feature>
<dbReference type="Gene3D" id="3.40.1500.10">
    <property type="entry name" value="Coproporphyrinogen III oxidase, aerobic"/>
    <property type="match status" value="1"/>
</dbReference>
<gene>
    <name evidence="7 9" type="primary">hemF</name>
    <name evidence="9" type="ORF">NK718_00610</name>
</gene>
<comment type="catalytic activity">
    <reaction evidence="7">
        <text>coproporphyrinogen III + O2 + 2 H(+) = protoporphyrinogen IX + 2 CO2 + 2 H2O</text>
        <dbReference type="Rhea" id="RHEA:18257"/>
        <dbReference type="ChEBI" id="CHEBI:15377"/>
        <dbReference type="ChEBI" id="CHEBI:15378"/>
        <dbReference type="ChEBI" id="CHEBI:15379"/>
        <dbReference type="ChEBI" id="CHEBI:16526"/>
        <dbReference type="ChEBI" id="CHEBI:57307"/>
        <dbReference type="ChEBI" id="CHEBI:57309"/>
        <dbReference type="EC" id="1.3.3.3"/>
    </reaction>
</comment>
<name>A0ABT1L6K1_9HYPH</name>
<evidence type="ECO:0000313" key="9">
    <source>
        <dbReference type="EMBL" id="MCP8937005.1"/>
    </source>
</evidence>
<feature type="binding site" evidence="7">
    <location>
        <position position="177"/>
    </location>
    <ligand>
        <name>a divalent metal cation</name>
        <dbReference type="ChEBI" id="CHEBI:60240"/>
    </ligand>
</feature>
<dbReference type="SUPFAM" id="SSF102886">
    <property type="entry name" value="Coproporphyrinogen III oxidase"/>
    <property type="match status" value="1"/>
</dbReference>
<evidence type="ECO:0000256" key="2">
    <source>
        <dbReference type="ARBA" id="ARBA00010644"/>
    </source>
</evidence>
<comment type="pathway">
    <text evidence="1 7">Porphyrin-containing compound metabolism; protoporphyrin-IX biosynthesis; protoporphyrinogen-IX from coproporphyrinogen-III (O2 route): step 1/1.</text>
</comment>
<keyword evidence="7" id="KW-0963">Cytoplasm</keyword>
<evidence type="ECO:0000256" key="8">
    <source>
        <dbReference type="SAM" id="MobiDB-lite"/>
    </source>
</evidence>
<dbReference type="InterPro" id="IPR001260">
    <property type="entry name" value="Coprogen_oxidase_aer"/>
</dbReference>
<comment type="caution">
    <text evidence="9">The sequence shown here is derived from an EMBL/GenBank/DDBJ whole genome shotgun (WGS) entry which is preliminary data.</text>
</comment>
<comment type="similarity">
    <text evidence="2 7">Belongs to the aerobic coproporphyrinogen-III oxidase family.</text>
</comment>
<dbReference type="PIRSF" id="PIRSF000166">
    <property type="entry name" value="Coproporphyri_ox"/>
    <property type="match status" value="1"/>
</dbReference>
<keyword evidence="10" id="KW-1185">Reference proteome</keyword>
<feature type="site" description="Important for dimerization" evidence="7">
    <location>
        <position position="208"/>
    </location>
</feature>
<dbReference type="GO" id="GO:0004109">
    <property type="term" value="F:coproporphyrinogen oxidase activity"/>
    <property type="evidence" value="ECO:0007669"/>
    <property type="project" value="UniProtKB-EC"/>
</dbReference>
<proteinExistence type="inferred from homology"/>
<dbReference type="InterPro" id="IPR036406">
    <property type="entry name" value="Coprogen_oxidase_aer_sf"/>
</dbReference>
<evidence type="ECO:0000256" key="1">
    <source>
        <dbReference type="ARBA" id="ARBA00005168"/>
    </source>
</evidence>
<feature type="binding site" evidence="7">
    <location>
        <position position="208"/>
    </location>
    <ligand>
        <name>a divalent metal cation</name>
        <dbReference type="ChEBI" id="CHEBI:60240"/>
    </ligand>
</feature>
<feature type="binding site" evidence="7">
    <location>
        <position position="125"/>
    </location>
    <ligand>
        <name>substrate</name>
    </ligand>
</feature>
<dbReference type="NCBIfam" id="NF003727">
    <property type="entry name" value="PRK05330.1"/>
    <property type="match status" value="1"/>
</dbReference>
<feature type="binding site" evidence="7">
    <location>
        <begin position="291"/>
        <end position="293"/>
    </location>
    <ligand>
        <name>substrate</name>
    </ligand>
</feature>
<evidence type="ECO:0000256" key="3">
    <source>
        <dbReference type="ARBA" id="ARBA00011738"/>
    </source>
</evidence>
<evidence type="ECO:0000313" key="10">
    <source>
        <dbReference type="Proteomes" id="UP001205890"/>
    </source>
</evidence>
<feature type="compositionally biased region" description="Basic and acidic residues" evidence="8">
    <location>
        <begin position="59"/>
        <end position="69"/>
    </location>
</feature>
<dbReference type="EMBL" id="JANCLU010000001">
    <property type="protein sequence ID" value="MCP8937005.1"/>
    <property type="molecule type" value="Genomic_DNA"/>
</dbReference>
<dbReference type="EC" id="1.3.3.3" evidence="7"/>